<proteinExistence type="predicted"/>
<sequence>MIMTSNFSYPQIVAGKTTKPKEPERIGKECLLECQGYERQNFSPSHCHPRMKGRKTNESSTDSYCVLENLWETDREWSAYAVRRLGEDSVVQSSIRQGTHLGRLMIEILEEAQAHIRPLLHHMASSSGFPFFPSFPHRRSIEAVVYHLLVGFLWPGKKQTQLHASSHKKVQVMMMMAMTDCEWQKVDSEWLYSLQVKHRITLVSAFSLSFKPPLSASVLTLSFQPQLSVILAQTIDASILQTITS</sequence>
<comment type="caution">
    <text evidence="1">The sequence shown here is derived from an EMBL/GenBank/DDBJ whole genome shotgun (WGS) entry which is preliminary data.</text>
</comment>
<dbReference type="EMBL" id="JAYMYS010000005">
    <property type="protein sequence ID" value="KAK7392275.1"/>
    <property type="molecule type" value="Genomic_DNA"/>
</dbReference>
<keyword evidence="2" id="KW-1185">Reference proteome</keyword>
<dbReference type="Proteomes" id="UP001386955">
    <property type="component" value="Unassembled WGS sequence"/>
</dbReference>
<evidence type="ECO:0000313" key="1">
    <source>
        <dbReference type="EMBL" id="KAK7392275.1"/>
    </source>
</evidence>
<reference evidence="1 2" key="1">
    <citation type="submission" date="2024-01" db="EMBL/GenBank/DDBJ databases">
        <title>The genomes of 5 underutilized Papilionoideae crops provide insights into root nodulation and disease resistanc.</title>
        <authorList>
            <person name="Jiang F."/>
        </authorList>
    </citation>
    <scope>NUCLEOTIDE SEQUENCE [LARGE SCALE GENOMIC DNA]</scope>
    <source>
        <strain evidence="1">DUOXIRENSHENG_FW03</strain>
        <tissue evidence="1">Leaves</tissue>
    </source>
</reference>
<evidence type="ECO:0000313" key="2">
    <source>
        <dbReference type="Proteomes" id="UP001386955"/>
    </source>
</evidence>
<accession>A0AAN9XHD8</accession>
<gene>
    <name evidence="1" type="ORF">VNO78_20708</name>
</gene>
<dbReference type="AlphaFoldDB" id="A0AAN9XHD8"/>
<protein>
    <submittedName>
        <fullName evidence="1">Uncharacterized protein</fullName>
    </submittedName>
</protein>
<organism evidence="1 2">
    <name type="scientific">Psophocarpus tetragonolobus</name>
    <name type="common">Winged bean</name>
    <name type="synonym">Dolichos tetragonolobus</name>
    <dbReference type="NCBI Taxonomy" id="3891"/>
    <lineage>
        <taxon>Eukaryota</taxon>
        <taxon>Viridiplantae</taxon>
        <taxon>Streptophyta</taxon>
        <taxon>Embryophyta</taxon>
        <taxon>Tracheophyta</taxon>
        <taxon>Spermatophyta</taxon>
        <taxon>Magnoliopsida</taxon>
        <taxon>eudicotyledons</taxon>
        <taxon>Gunneridae</taxon>
        <taxon>Pentapetalae</taxon>
        <taxon>rosids</taxon>
        <taxon>fabids</taxon>
        <taxon>Fabales</taxon>
        <taxon>Fabaceae</taxon>
        <taxon>Papilionoideae</taxon>
        <taxon>50 kb inversion clade</taxon>
        <taxon>NPAAA clade</taxon>
        <taxon>indigoferoid/millettioid clade</taxon>
        <taxon>Phaseoleae</taxon>
        <taxon>Psophocarpus</taxon>
    </lineage>
</organism>
<name>A0AAN9XHD8_PSOTE</name>